<reference evidence="5 6" key="1">
    <citation type="submission" date="2020-01" db="EMBL/GenBank/DDBJ databases">
        <title>Bacteria diversity of Porities sp.</title>
        <authorList>
            <person name="Wang G."/>
        </authorList>
    </citation>
    <scope>NUCLEOTIDE SEQUENCE [LARGE SCALE GENOMIC DNA]</scope>
    <source>
        <strain evidence="5 6">R33</strain>
    </source>
</reference>
<evidence type="ECO:0000259" key="4">
    <source>
        <dbReference type="PROSITE" id="PS50949"/>
    </source>
</evidence>
<keyword evidence="1" id="KW-0805">Transcription regulation</keyword>
<dbReference type="SUPFAM" id="SSF48008">
    <property type="entry name" value="GntR ligand-binding domain-like"/>
    <property type="match status" value="1"/>
</dbReference>
<dbReference type="GO" id="GO:0003677">
    <property type="term" value="F:DNA binding"/>
    <property type="evidence" value="ECO:0007669"/>
    <property type="project" value="UniProtKB-KW"/>
</dbReference>
<dbReference type="InterPro" id="IPR036390">
    <property type="entry name" value="WH_DNA-bd_sf"/>
</dbReference>
<dbReference type="Pfam" id="PF00392">
    <property type="entry name" value="GntR"/>
    <property type="match status" value="1"/>
</dbReference>
<dbReference type="InterPro" id="IPR008920">
    <property type="entry name" value="TF_FadR/GntR_C"/>
</dbReference>
<dbReference type="Gene3D" id="1.10.10.10">
    <property type="entry name" value="Winged helix-like DNA-binding domain superfamily/Winged helix DNA-binding domain"/>
    <property type="match status" value="1"/>
</dbReference>
<protein>
    <submittedName>
        <fullName evidence="5">FCD domain-containing protein</fullName>
    </submittedName>
</protein>
<dbReference type="EMBL" id="WXYO01000004">
    <property type="protein sequence ID" value="NAS12209.1"/>
    <property type="molecule type" value="Genomic_DNA"/>
</dbReference>
<dbReference type="SUPFAM" id="SSF46785">
    <property type="entry name" value="Winged helix' DNA-binding domain"/>
    <property type="match status" value="1"/>
</dbReference>
<comment type="caution">
    <text evidence="5">The sequence shown here is derived from an EMBL/GenBank/DDBJ whole genome shotgun (WGS) entry which is preliminary data.</text>
</comment>
<dbReference type="Proteomes" id="UP000475249">
    <property type="component" value="Unassembled WGS sequence"/>
</dbReference>
<feature type="domain" description="HTH gntR-type" evidence="4">
    <location>
        <begin position="6"/>
        <end position="73"/>
    </location>
</feature>
<evidence type="ECO:0000256" key="1">
    <source>
        <dbReference type="ARBA" id="ARBA00023015"/>
    </source>
</evidence>
<dbReference type="SMART" id="SM00895">
    <property type="entry name" value="FCD"/>
    <property type="match status" value="1"/>
</dbReference>
<dbReference type="PRINTS" id="PR00035">
    <property type="entry name" value="HTHGNTR"/>
</dbReference>
<dbReference type="InterPro" id="IPR000524">
    <property type="entry name" value="Tscrpt_reg_HTH_GntR"/>
</dbReference>
<dbReference type="InterPro" id="IPR036388">
    <property type="entry name" value="WH-like_DNA-bd_sf"/>
</dbReference>
<gene>
    <name evidence="5" type="ORF">GTQ38_09365</name>
</gene>
<dbReference type="PANTHER" id="PTHR43537">
    <property type="entry name" value="TRANSCRIPTIONAL REGULATOR, GNTR FAMILY"/>
    <property type="match status" value="1"/>
</dbReference>
<dbReference type="Pfam" id="PF07729">
    <property type="entry name" value="FCD"/>
    <property type="match status" value="1"/>
</dbReference>
<keyword evidence="2" id="KW-0238">DNA-binding</keyword>
<evidence type="ECO:0000256" key="2">
    <source>
        <dbReference type="ARBA" id="ARBA00023125"/>
    </source>
</evidence>
<evidence type="ECO:0000256" key="3">
    <source>
        <dbReference type="ARBA" id="ARBA00023163"/>
    </source>
</evidence>
<proteinExistence type="predicted"/>
<accession>A0A6L9ECT5</accession>
<dbReference type="PANTHER" id="PTHR43537:SF24">
    <property type="entry name" value="GLUCONATE OPERON TRANSCRIPTIONAL REPRESSOR"/>
    <property type="match status" value="1"/>
</dbReference>
<organism evidence="5 6">
    <name type="scientific">Poritiphilus flavus</name>
    <dbReference type="NCBI Taxonomy" id="2697053"/>
    <lineage>
        <taxon>Bacteria</taxon>
        <taxon>Pseudomonadati</taxon>
        <taxon>Bacteroidota</taxon>
        <taxon>Flavobacteriia</taxon>
        <taxon>Flavobacteriales</taxon>
        <taxon>Flavobacteriaceae</taxon>
        <taxon>Poritiphilus</taxon>
    </lineage>
</organism>
<dbReference type="AlphaFoldDB" id="A0A6L9ECT5"/>
<sequence length="211" mass="24485">MKLSTNELGRQAYKEVKNLIVSRQLEPGKKIVQEKLAEQLGISRTPLRTALQMLEAESLVESIPRRGVVVREFSREEIREIYDCRIALEVMAIQLFTENAVDKDIQKLRKLFNPYTTTENISQKKYQVTDSIFHDTLIRSCGNSFLYDLFKKGNLLVCIDMLGLLRPPSETLQEHLDIITAIENRNAEQACKLMREHLEKTKRLFDKTEDN</sequence>
<dbReference type="SMART" id="SM00345">
    <property type="entry name" value="HTH_GNTR"/>
    <property type="match status" value="1"/>
</dbReference>
<keyword evidence="3" id="KW-0804">Transcription</keyword>
<dbReference type="RefSeq" id="WP_161435254.1">
    <property type="nucleotide sequence ID" value="NZ_WXYO01000004.1"/>
</dbReference>
<dbReference type="CDD" id="cd07377">
    <property type="entry name" value="WHTH_GntR"/>
    <property type="match status" value="1"/>
</dbReference>
<evidence type="ECO:0000313" key="6">
    <source>
        <dbReference type="Proteomes" id="UP000475249"/>
    </source>
</evidence>
<keyword evidence="6" id="KW-1185">Reference proteome</keyword>
<evidence type="ECO:0000313" key="5">
    <source>
        <dbReference type="EMBL" id="NAS12209.1"/>
    </source>
</evidence>
<dbReference type="GO" id="GO:0003700">
    <property type="term" value="F:DNA-binding transcription factor activity"/>
    <property type="evidence" value="ECO:0007669"/>
    <property type="project" value="InterPro"/>
</dbReference>
<dbReference type="PROSITE" id="PS50949">
    <property type="entry name" value="HTH_GNTR"/>
    <property type="match status" value="1"/>
</dbReference>
<name>A0A6L9ECT5_9FLAO</name>
<dbReference type="InterPro" id="IPR011711">
    <property type="entry name" value="GntR_C"/>
</dbReference>
<dbReference type="Gene3D" id="1.20.120.530">
    <property type="entry name" value="GntR ligand-binding domain-like"/>
    <property type="match status" value="1"/>
</dbReference>